<feature type="signal peptide" evidence="10">
    <location>
        <begin position="1"/>
        <end position="22"/>
    </location>
</feature>
<sequence length="238" mass="27229">MHLRFDLLHLIVLLFVFQLVSANVCIKPNVYITQKISNEGFHREINWLIEVLEPTIESWEKTKCKVALRLDVPSGIYVNPDEINALNETEEVSFRISGKVDIEVPAHEAKEHKVYVYFNNAYINRISIDLPFHLRYQRSQITGGYGKVYLQKPSLLVWCENNLNKICQKGLKVEAPCEHFSSKQCVWKNLSYDALFDDADLFVPIGDLDHYPIVSIVSLLLGCAGSIYVLSILSMTPL</sequence>
<evidence type="ECO:0000256" key="5">
    <source>
        <dbReference type="ARBA" id="ARBA00022692"/>
    </source>
</evidence>
<dbReference type="AlphaFoldDB" id="A0A9P0BJU3"/>
<feature type="transmembrane region" description="Helical" evidence="10">
    <location>
        <begin position="211"/>
        <end position="233"/>
    </location>
</feature>
<keyword evidence="7 10" id="KW-1133">Transmembrane helix</keyword>
<keyword evidence="6 10" id="KW-0256">Endoplasmic reticulum</keyword>
<reference evidence="11" key="1">
    <citation type="submission" date="2021-12" db="EMBL/GenBank/DDBJ databases">
        <authorList>
            <person name="King R."/>
        </authorList>
    </citation>
    <scope>NUCLEOTIDE SEQUENCE</scope>
</reference>
<evidence type="ECO:0000256" key="2">
    <source>
        <dbReference type="ARBA" id="ARBA00004687"/>
    </source>
</evidence>
<keyword evidence="5 10" id="KW-0812">Transmembrane</keyword>
<evidence type="ECO:0000256" key="6">
    <source>
        <dbReference type="ARBA" id="ARBA00022824"/>
    </source>
</evidence>
<evidence type="ECO:0000256" key="7">
    <source>
        <dbReference type="ARBA" id="ARBA00022989"/>
    </source>
</evidence>
<dbReference type="InterPro" id="IPR040039">
    <property type="entry name" value="PIGX"/>
</dbReference>
<evidence type="ECO:0000256" key="1">
    <source>
        <dbReference type="ARBA" id="ARBA00004389"/>
    </source>
</evidence>
<protein>
    <recommendedName>
        <fullName evidence="10">Phosphatidylinositol-glycan biosynthesis class X protein</fullName>
    </recommendedName>
</protein>
<dbReference type="SMART" id="SM00780">
    <property type="entry name" value="PIG-X"/>
    <property type="match status" value="1"/>
</dbReference>
<evidence type="ECO:0000256" key="9">
    <source>
        <dbReference type="ARBA" id="ARBA00023180"/>
    </source>
</evidence>
<dbReference type="GO" id="GO:0006506">
    <property type="term" value="P:GPI anchor biosynthetic process"/>
    <property type="evidence" value="ECO:0007669"/>
    <property type="project" value="UniProtKB-KW"/>
</dbReference>
<comment type="pathway">
    <text evidence="2 10">Glycolipid biosynthesis; glycosylphosphatidylinositol-anchor biosynthesis.</text>
</comment>
<keyword evidence="10" id="KW-0732">Signal</keyword>
<dbReference type="Pfam" id="PF08320">
    <property type="entry name" value="PIG-X"/>
    <property type="match status" value="1"/>
</dbReference>
<dbReference type="PANTHER" id="PTHR28650">
    <property type="entry name" value="PHOSPHATIDYLINOSITOL-GLYCAN BIOSYNTHESIS CLASS X PROTEIN"/>
    <property type="match status" value="1"/>
</dbReference>
<dbReference type="Proteomes" id="UP001154078">
    <property type="component" value="Chromosome 9"/>
</dbReference>
<feature type="chain" id="PRO_5040541920" description="Phosphatidylinositol-glycan biosynthesis class X protein" evidence="10">
    <location>
        <begin position="23"/>
        <end position="238"/>
    </location>
</feature>
<evidence type="ECO:0000313" key="12">
    <source>
        <dbReference type="Proteomes" id="UP001154078"/>
    </source>
</evidence>
<dbReference type="OrthoDB" id="5546453at2759"/>
<gene>
    <name evidence="11" type="ORF">MELIAE_LOCUS12295</name>
</gene>
<proteinExistence type="inferred from homology"/>
<dbReference type="GO" id="GO:0005789">
    <property type="term" value="C:endoplasmic reticulum membrane"/>
    <property type="evidence" value="ECO:0007669"/>
    <property type="project" value="UniProtKB-SubCell"/>
</dbReference>
<dbReference type="PANTHER" id="PTHR28650:SF1">
    <property type="entry name" value="PHOSPHATIDYLINOSITOL-GLYCAN BIOSYNTHESIS CLASS X PROTEIN"/>
    <property type="match status" value="1"/>
</dbReference>
<evidence type="ECO:0000256" key="4">
    <source>
        <dbReference type="ARBA" id="ARBA00022502"/>
    </source>
</evidence>
<evidence type="ECO:0000313" key="11">
    <source>
        <dbReference type="EMBL" id="CAH0563481.1"/>
    </source>
</evidence>
<dbReference type="EMBL" id="OV121140">
    <property type="protein sequence ID" value="CAH0563481.1"/>
    <property type="molecule type" value="Genomic_DNA"/>
</dbReference>
<keyword evidence="9" id="KW-0325">Glycoprotein</keyword>
<accession>A0A9P0BJU3</accession>
<evidence type="ECO:0000256" key="3">
    <source>
        <dbReference type="ARBA" id="ARBA00010345"/>
    </source>
</evidence>
<comment type="function">
    <text evidence="10">Stabilizing subunit of the glycosylphosphatidylinositol-mannosyltransferase I complex which catalyzes the transfer of the first mannose, via an alpha-1,4 bond from a dolichol-phosphate-mannose (Dol-P-Man) to the glucosaminyl acyl phosphatidylinositol (GlcN-(acyl)PI) intermediate to generate alpha-D-Man-(1-&gt;4)-alpha-D-GlcN-(1-&gt;6)-(1-radyl,2-acyl-sn-glycero-3-phospho)-2-acyl-inositol and participates in the sixth step of the glycosylphosphatidylinositol-anchor biosynthesis. Probably acts by stabilizing the mannosyltransferase PIGM.</text>
</comment>
<keyword evidence="12" id="KW-1185">Reference proteome</keyword>
<organism evidence="11 12">
    <name type="scientific">Brassicogethes aeneus</name>
    <name type="common">Rape pollen beetle</name>
    <name type="synonym">Meligethes aeneus</name>
    <dbReference type="NCBI Taxonomy" id="1431903"/>
    <lineage>
        <taxon>Eukaryota</taxon>
        <taxon>Metazoa</taxon>
        <taxon>Ecdysozoa</taxon>
        <taxon>Arthropoda</taxon>
        <taxon>Hexapoda</taxon>
        <taxon>Insecta</taxon>
        <taxon>Pterygota</taxon>
        <taxon>Neoptera</taxon>
        <taxon>Endopterygota</taxon>
        <taxon>Coleoptera</taxon>
        <taxon>Polyphaga</taxon>
        <taxon>Cucujiformia</taxon>
        <taxon>Nitidulidae</taxon>
        <taxon>Meligethinae</taxon>
        <taxon>Brassicogethes</taxon>
    </lineage>
</organism>
<name>A0A9P0BJU3_BRAAE</name>
<dbReference type="InterPro" id="IPR013233">
    <property type="entry name" value="PIG-X/PBN1"/>
</dbReference>
<keyword evidence="4 10" id="KW-0337">GPI-anchor biosynthesis</keyword>
<evidence type="ECO:0000256" key="8">
    <source>
        <dbReference type="ARBA" id="ARBA00023136"/>
    </source>
</evidence>
<evidence type="ECO:0000256" key="10">
    <source>
        <dbReference type="RuleBase" id="RU366056"/>
    </source>
</evidence>
<keyword evidence="8 10" id="KW-0472">Membrane</keyword>
<comment type="subcellular location">
    <subcellularLocation>
        <location evidence="1 10">Endoplasmic reticulum membrane</location>
        <topology evidence="1 10">Single-pass membrane protein</topology>
    </subcellularLocation>
</comment>
<comment type="similarity">
    <text evidence="3 10">Belongs to the PIGX family.</text>
</comment>